<proteinExistence type="predicted"/>
<evidence type="ECO:0000313" key="2">
    <source>
        <dbReference type="RefSeq" id="XP_048331977.2"/>
    </source>
</evidence>
<organism evidence="1 2">
    <name type="scientific">Ziziphus jujuba</name>
    <name type="common">Chinese jujube</name>
    <name type="synonym">Ziziphus sativa</name>
    <dbReference type="NCBI Taxonomy" id="326968"/>
    <lineage>
        <taxon>Eukaryota</taxon>
        <taxon>Viridiplantae</taxon>
        <taxon>Streptophyta</taxon>
        <taxon>Embryophyta</taxon>
        <taxon>Tracheophyta</taxon>
        <taxon>Spermatophyta</taxon>
        <taxon>Magnoliopsida</taxon>
        <taxon>eudicotyledons</taxon>
        <taxon>Gunneridae</taxon>
        <taxon>Pentapetalae</taxon>
        <taxon>rosids</taxon>
        <taxon>fabids</taxon>
        <taxon>Rosales</taxon>
        <taxon>Rhamnaceae</taxon>
        <taxon>Paliureae</taxon>
        <taxon>Ziziphus</taxon>
    </lineage>
</organism>
<dbReference type="Proteomes" id="UP001652623">
    <property type="component" value="Chromosome 5"/>
</dbReference>
<keyword evidence="1" id="KW-1185">Reference proteome</keyword>
<dbReference type="GeneID" id="112491996"/>
<accession>A0ABM3IN36</accession>
<gene>
    <name evidence="2" type="primary">LOC112491996</name>
</gene>
<evidence type="ECO:0000313" key="1">
    <source>
        <dbReference type="Proteomes" id="UP001652623"/>
    </source>
</evidence>
<dbReference type="RefSeq" id="XP_048331977.2">
    <property type="nucleotide sequence ID" value="XM_048476020.2"/>
</dbReference>
<dbReference type="PANTHER" id="PTHR47261">
    <property type="entry name" value="CALCIUM-DEPENDENT LIPID-BINDING (CALB DOMAIN) FAMILY PROTEIN"/>
    <property type="match status" value="1"/>
</dbReference>
<reference evidence="2" key="1">
    <citation type="submission" date="2025-08" db="UniProtKB">
        <authorList>
            <consortium name="RefSeq"/>
        </authorList>
    </citation>
    <scope>IDENTIFICATION</scope>
    <source>
        <tissue evidence="2">Seedling</tissue>
    </source>
</reference>
<dbReference type="PANTHER" id="PTHR47261:SF2">
    <property type="entry name" value="CALCIUM-DEPENDENT LIPID-BINDING (CALB DOMAIN) FAMILY PROTEIN"/>
    <property type="match status" value="1"/>
</dbReference>
<sequence length="149" mass="16660">MVQYLVWLDKQEIHGVSGYFLEGDEVTKKKQLQTLKLTEVTASDKLESFRAVKKVLKGHIALGNAQFPNGTNGHGIGSYLNVHEGIKSVFVIVEVPRMLLMRSLKFGITPIVVPIGVRDFDINGELWVKLGLIPTELFVGVVIFSRFYS</sequence>
<protein>
    <submittedName>
        <fullName evidence="2">Aminopeptidase P1-like</fullName>
    </submittedName>
</protein>
<name>A0ABM3IN36_ZIZJJ</name>